<evidence type="ECO:0000313" key="2">
    <source>
        <dbReference type="Proteomes" id="UP000000528"/>
    </source>
</evidence>
<evidence type="ECO:0000313" key="1">
    <source>
        <dbReference type="EMBL" id="CAC13337.1"/>
    </source>
</evidence>
<keyword evidence="2" id="KW-1185">Reference proteome</keyword>
<reference evidence="1 2" key="1">
    <citation type="journal article" date="2001" name="Nucleic Acids Res.">
        <title>The complete genome sequence of the murine respiratory pathogen Mycoplasma pulmonis.</title>
        <authorList>
            <person name="Chambaud I."/>
            <person name="Heilig R."/>
            <person name="Ferris S."/>
            <person name="Barbe V."/>
            <person name="Samson D."/>
            <person name="Galisson F."/>
            <person name="Moszer I."/>
            <person name="Dybvig K."/>
            <person name="Wroblewski H."/>
            <person name="Viari A."/>
            <person name="Rocha E.P.C."/>
            <person name="Blanchard A."/>
        </authorList>
    </citation>
    <scope>NUCLEOTIDE SEQUENCE [LARGE SCALE GENOMIC DNA]</scope>
    <source>
        <strain evidence="1 2">UAB CTIP</strain>
    </source>
</reference>
<dbReference type="KEGG" id="mpu:MYPU_1640"/>
<name>Q98R46_MYCPU</name>
<dbReference type="Proteomes" id="UP000000528">
    <property type="component" value="Chromosome"/>
</dbReference>
<organism evidence="2">
    <name type="scientific">Mycoplasmopsis pulmonis (strain UAB CTIP)</name>
    <name type="common">Mycoplasma pulmonis</name>
    <dbReference type="NCBI Taxonomy" id="272635"/>
    <lineage>
        <taxon>Bacteria</taxon>
        <taxon>Bacillati</taxon>
        <taxon>Mycoplasmatota</taxon>
        <taxon>Mycoplasmoidales</taxon>
        <taxon>Metamycoplasmataceae</taxon>
        <taxon>Mycoplasmopsis</taxon>
    </lineage>
</organism>
<accession>Q98R46</accession>
<dbReference type="HOGENOM" id="CLU_3082086_0_0_14"/>
<protein>
    <submittedName>
        <fullName evidence="1">Uncharacterized protein</fullName>
    </submittedName>
</protein>
<dbReference type="EMBL" id="AL445563">
    <property type="protein sequence ID" value="CAC13337.1"/>
    <property type="molecule type" value="Genomic_DNA"/>
</dbReference>
<gene>
    <name evidence="1" type="ordered locus">MYPU_1640</name>
</gene>
<dbReference type="AlphaFoldDB" id="Q98R46"/>
<dbReference type="PIR" id="D90532">
    <property type="entry name" value="D90532"/>
</dbReference>
<proteinExistence type="predicted"/>
<dbReference type="STRING" id="272635.gene:17576748"/>
<sequence>MGSIPTSLAKCILHQKSRQYNLDFYKKIVLLNTFIKAKKHKKIKLNWTWFFY</sequence>